<dbReference type="InterPro" id="IPR001584">
    <property type="entry name" value="Integrase_cat-core"/>
</dbReference>
<gene>
    <name evidence="2" type="ORF">G3M78_12555</name>
</gene>
<name>A0A7T0C465_9BACT</name>
<evidence type="ECO:0000313" key="3">
    <source>
        <dbReference type="Proteomes" id="UP000594464"/>
    </source>
</evidence>
<reference evidence="3" key="1">
    <citation type="submission" date="2020-02" db="EMBL/GenBank/DDBJ databases">
        <title>Genomic and physiological characterization of two novel Nitrospinaceae genera.</title>
        <authorList>
            <person name="Mueller A.J."/>
            <person name="Jung M.-Y."/>
            <person name="Strachan C.R."/>
            <person name="Herbold C.W."/>
            <person name="Kirkegaard R.H."/>
            <person name="Daims H."/>
        </authorList>
    </citation>
    <scope>NUCLEOTIDE SEQUENCE [LARGE SCALE GENOMIC DNA]</scope>
</reference>
<dbReference type="AlphaFoldDB" id="A0A7T0C465"/>
<dbReference type="Pfam" id="PF13683">
    <property type="entry name" value="rve_3"/>
    <property type="match status" value="1"/>
</dbReference>
<accession>A0A7T0C465</accession>
<organism evidence="2 3">
    <name type="scientific">Candidatus Nitrohelix vancouverensis</name>
    <dbReference type="NCBI Taxonomy" id="2705534"/>
    <lineage>
        <taxon>Bacteria</taxon>
        <taxon>Pseudomonadati</taxon>
        <taxon>Nitrospinota/Tectimicrobiota group</taxon>
        <taxon>Nitrospinota</taxon>
        <taxon>Nitrospinia</taxon>
        <taxon>Nitrospinales</taxon>
        <taxon>Nitrospinaceae</taxon>
        <taxon>Candidatus Nitrohelix</taxon>
    </lineage>
</organism>
<protein>
    <submittedName>
        <fullName evidence="2">Transposase</fullName>
    </submittedName>
</protein>
<dbReference type="Proteomes" id="UP000594464">
    <property type="component" value="Chromosome"/>
</dbReference>
<dbReference type="KEGG" id="nva:G3M78_12555"/>
<sequence>MVFIKPWEQTQDLHVERFNRTYQTEVLDTSVFGRLSKVQEIPNSWIRKY</sequence>
<feature type="domain" description="Integrase catalytic" evidence="1">
    <location>
        <begin position="3"/>
        <end position="49"/>
    </location>
</feature>
<evidence type="ECO:0000259" key="1">
    <source>
        <dbReference type="Pfam" id="PF13683"/>
    </source>
</evidence>
<proteinExistence type="predicted"/>
<dbReference type="GO" id="GO:0015074">
    <property type="term" value="P:DNA integration"/>
    <property type="evidence" value="ECO:0007669"/>
    <property type="project" value="InterPro"/>
</dbReference>
<dbReference type="EMBL" id="CP048620">
    <property type="protein sequence ID" value="QPJ66178.1"/>
    <property type="molecule type" value="Genomic_DNA"/>
</dbReference>
<evidence type="ECO:0000313" key="2">
    <source>
        <dbReference type="EMBL" id="QPJ66178.1"/>
    </source>
</evidence>